<evidence type="ECO:0000256" key="1">
    <source>
        <dbReference type="SAM" id="SignalP"/>
    </source>
</evidence>
<organism evidence="2 3">
    <name type="scientific">Roseovarius phycicola</name>
    <dbReference type="NCBI Taxonomy" id="3080976"/>
    <lineage>
        <taxon>Bacteria</taxon>
        <taxon>Pseudomonadati</taxon>
        <taxon>Pseudomonadota</taxon>
        <taxon>Alphaproteobacteria</taxon>
        <taxon>Rhodobacterales</taxon>
        <taxon>Roseobacteraceae</taxon>
        <taxon>Roseovarius</taxon>
    </lineage>
</organism>
<dbReference type="Proteomes" id="UP001364156">
    <property type="component" value="Chromosome"/>
</dbReference>
<protein>
    <submittedName>
        <fullName evidence="2">Uncharacterized protein</fullName>
    </submittedName>
</protein>
<reference evidence="2 3" key="1">
    <citation type="submission" date="2023-10" db="EMBL/GenBank/DDBJ databases">
        <title>Roseovarius strain S88 nov., isolated from a marine algae.</title>
        <authorList>
            <person name="Lee M.W."/>
            <person name="Lee J.K."/>
            <person name="Kim J.M."/>
            <person name="Choi D.G."/>
            <person name="Baek J.H."/>
            <person name="Bayburt H."/>
            <person name="Jung J.J."/>
            <person name="Han D.M."/>
            <person name="Jeon C.O."/>
        </authorList>
    </citation>
    <scope>NUCLEOTIDE SEQUENCE [LARGE SCALE GENOMIC DNA]</scope>
    <source>
        <strain evidence="2 3">S88</strain>
    </source>
</reference>
<evidence type="ECO:0000313" key="2">
    <source>
        <dbReference type="EMBL" id="WWR46189.1"/>
    </source>
</evidence>
<sequence>MGRVLCLMCVWLVLGFPAAADMSAGGLFHARQPLIDTNQPVRALVASASLFVGDADGGLFAALPGRLDAPLRQGGTKAAMLRDLIASAEAGHAGYNAVQHGARKKPAKRPTDMTLQEIYTWIKATPGQPHAIGRYQFIPATLRHSAARLGLAPDTRFSPNVQDTLADLLLGDAGFLKVQKGDISPKEFMHNLAKIWAGLPTASGQSYYHGVAGNKAVLSWETYANQVRAILKN</sequence>
<name>A0ABZ2HH83_9RHOB</name>
<accession>A0ABZ2HH83</accession>
<gene>
    <name evidence="2" type="ORF">RZ517_15660</name>
</gene>
<dbReference type="RefSeq" id="WP_338549069.1">
    <property type="nucleotide sequence ID" value="NZ_CP146069.1"/>
</dbReference>
<dbReference type="EMBL" id="CP146069">
    <property type="protein sequence ID" value="WWR46189.1"/>
    <property type="molecule type" value="Genomic_DNA"/>
</dbReference>
<keyword evidence="1" id="KW-0732">Signal</keyword>
<dbReference type="InterPro" id="IPR023346">
    <property type="entry name" value="Lysozyme-like_dom_sf"/>
</dbReference>
<feature type="chain" id="PRO_5046488901" evidence="1">
    <location>
        <begin position="21"/>
        <end position="233"/>
    </location>
</feature>
<keyword evidence="3" id="KW-1185">Reference proteome</keyword>
<evidence type="ECO:0000313" key="3">
    <source>
        <dbReference type="Proteomes" id="UP001364156"/>
    </source>
</evidence>
<feature type="signal peptide" evidence="1">
    <location>
        <begin position="1"/>
        <end position="20"/>
    </location>
</feature>
<proteinExistence type="predicted"/>
<dbReference type="SUPFAM" id="SSF53955">
    <property type="entry name" value="Lysozyme-like"/>
    <property type="match status" value="1"/>
</dbReference>
<dbReference type="Gene3D" id="1.10.530.10">
    <property type="match status" value="1"/>
</dbReference>